<proteinExistence type="predicted"/>
<protein>
    <recommendedName>
        <fullName evidence="4">Magnesium-dependent phosphatase 1</fullName>
    </recommendedName>
</protein>
<dbReference type="OMA" id="MELLGMF"/>
<evidence type="ECO:0000256" key="1">
    <source>
        <dbReference type="SAM" id="Phobius"/>
    </source>
</evidence>
<dbReference type="SUPFAM" id="SSF56784">
    <property type="entry name" value="HAD-like"/>
    <property type="match status" value="1"/>
</dbReference>
<dbReference type="AlphaFoldDB" id="K4CZZ4"/>
<keyword evidence="1" id="KW-0812">Transmembrane</keyword>
<feature type="transmembrane region" description="Helical" evidence="1">
    <location>
        <begin position="12"/>
        <end position="36"/>
    </location>
</feature>
<evidence type="ECO:0008006" key="4">
    <source>
        <dbReference type="Google" id="ProtNLM"/>
    </source>
</evidence>
<dbReference type="STRING" id="4081.K4CZZ4"/>
<dbReference type="Gene3D" id="3.40.50.1000">
    <property type="entry name" value="HAD superfamily/HAD-like"/>
    <property type="match status" value="1"/>
</dbReference>
<sequence length="100" mass="11406">MGDDKVKMEAMELLGMFQVLLCLVVFDLDYTIWPFYCECLSKQQMSSLYPHGKDKLYAMKDKGVNIAIASRSPSPDIANTFLDKLGLSSLFVAKAKWWFL</sequence>
<dbReference type="InParanoid" id="K4CZZ4"/>
<evidence type="ECO:0000313" key="3">
    <source>
        <dbReference type="Proteomes" id="UP000004994"/>
    </source>
</evidence>
<dbReference type="InterPro" id="IPR036412">
    <property type="entry name" value="HAD-like_sf"/>
</dbReference>
<dbReference type="PANTHER" id="PTHR17901">
    <property type="entry name" value="MAGNESIUM-DEPENDENT PHOSPHATASE 1 MDP1"/>
    <property type="match status" value="1"/>
</dbReference>
<dbReference type="GO" id="GO:0016791">
    <property type="term" value="F:phosphatase activity"/>
    <property type="evidence" value="ECO:0007669"/>
    <property type="project" value="InterPro"/>
</dbReference>
<dbReference type="PhylomeDB" id="K4CZZ4"/>
<dbReference type="eggNOG" id="KOG4549">
    <property type="taxonomic scope" value="Eukaryota"/>
</dbReference>
<dbReference type="Proteomes" id="UP000004994">
    <property type="component" value="Chromosome 10"/>
</dbReference>
<organism evidence="2">
    <name type="scientific">Solanum lycopersicum</name>
    <name type="common">Tomato</name>
    <name type="synonym">Lycopersicon esculentum</name>
    <dbReference type="NCBI Taxonomy" id="4081"/>
    <lineage>
        <taxon>Eukaryota</taxon>
        <taxon>Viridiplantae</taxon>
        <taxon>Streptophyta</taxon>
        <taxon>Embryophyta</taxon>
        <taxon>Tracheophyta</taxon>
        <taxon>Spermatophyta</taxon>
        <taxon>Magnoliopsida</taxon>
        <taxon>eudicotyledons</taxon>
        <taxon>Gunneridae</taxon>
        <taxon>Pentapetalae</taxon>
        <taxon>asterids</taxon>
        <taxon>lamiids</taxon>
        <taxon>Solanales</taxon>
        <taxon>Solanaceae</taxon>
        <taxon>Solanoideae</taxon>
        <taxon>Solaneae</taxon>
        <taxon>Solanum</taxon>
        <taxon>Solanum subgen. Lycopersicon</taxon>
    </lineage>
</organism>
<dbReference type="EnsemblPlants" id="Solyc10g047310.1.1">
    <property type="protein sequence ID" value="Solyc10g047310.1.1"/>
    <property type="gene ID" value="Solyc10g047310.1"/>
</dbReference>
<keyword evidence="1" id="KW-1133">Transmembrane helix</keyword>
<dbReference type="SMR" id="K4CZZ4"/>
<evidence type="ECO:0000313" key="2">
    <source>
        <dbReference type="EnsemblPlants" id="Solyc10g047310.1.1"/>
    </source>
</evidence>
<reference evidence="2" key="1">
    <citation type="journal article" date="2012" name="Nature">
        <title>The tomato genome sequence provides insights into fleshy fruit evolution.</title>
        <authorList>
            <consortium name="Tomato Genome Consortium"/>
        </authorList>
    </citation>
    <scope>NUCLEOTIDE SEQUENCE [LARGE SCALE GENOMIC DNA]</scope>
    <source>
        <strain evidence="2">cv. Heinz 1706</strain>
    </source>
</reference>
<reference evidence="2" key="2">
    <citation type="submission" date="2015-06" db="UniProtKB">
        <authorList>
            <consortium name="EnsemblPlants"/>
        </authorList>
    </citation>
    <scope>IDENTIFICATION</scope>
    <source>
        <strain evidence="2">cv. Heinz 1706</strain>
    </source>
</reference>
<keyword evidence="3" id="KW-1185">Reference proteome</keyword>
<keyword evidence="1" id="KW-0472">Membrane</keyword>
<accession>K4CZZ4</accession>
<dbReference type="InterPro" id="IPR023214">
    <property type="entry name" value="HAD_sf"/>
</dbReference>
<dbReference type="PaxDb" id="4081-Solyc10g047310.1.1"/>
<dbReference type="PANTHER" id="PTHR17901:SF22">
    <property type="entry name" value="MAGNESIUM-DEPENDENT PHOSPHATASE 1-LIKE"/>
    <property type="match status" value="1"/>
</dbReference>
<dbReference type="HOGENOM" id="CLU_2311048_0_0_1"/>
<name>K4CZZ4_SOLLC</name>
<dbReference type="Gramene" id="Solyc10g047310.1.1">
    <property type="protein sequence ID" value="Solyc10g047310.1.1"/>
    <property type="gene ID" value="Solyc10g047310.1"/>
</dbReference>
<dbReference type="InterPro" id="IPR010036">
    <property type="entry name" value="MDP_1_eu_arc"/>
</dbReference>